<evidence type="ECO:0000256" key="2">
    <source>
        <dbReference type="SAM" id="MobiDB-lite"/>
    </source>
</evidence>
<dbReference type="EMBL" id="BAABME010002054">
    <property type="protein sequence ID" value="GAA0152811.1"/>
    <property type="molecule type" value="Genomic_DNA"/>
</dbReference>
<evidence type="ECO:0000259" key="3">
    <source>
        <dbReference type="PROSITE" id="PS50157"/>
    </source>
</evidence>
<feature type="domain" description="C2H2-type" evidence="3">
    <location>
        <begin position="128"/>
        <end position="159"/>
    </location>
</feature>
<dbReference type="GO" id="GO:0008270">
    <property type="term" value="F:zinc ion binding"/>
    <property type="evidence" value="ECO:0007669"/>
    <property type="project" value="UniProtKB-KW"/>
</dbReference>
<evidence type="ECO:0000313" key="4">
    <source>
        <dbReference type="EMBL" id="GAA0152811.1"/>
    </source>
</evidence>
<organism evidence="4 5">
    <name type="scientific">Lithospermum erythrorhizon</name>
    <name type="common">Purple gromwell</name>
    <name type="synonym">Lithospermum officinale var. erythrorhizon</name>
    <dbReference type="NCBI Taxonomy" id="34254"/>
    <lineage>
        <taxon>Eukaryota</taxon>
        <taxon>Viridiplantae</taxon>
        <taxon>Streptophyta</taxon>
        <taxon>Embryophyta</taxon>
        <taxon>Tracheophyta</taxon>
        <taxon>Spermatophyta</taxon>
        <taxon>Magnoliopsida</taxon>
        <taxon>eudicotyledons</taxon>
        <taxon>Gunneridae</taxon>
        <taxon>Pentapetalae</taxon>
        <taxon>asterids</taxon>
        <taxon>lamiids</taxon>
        <taxon>Boraginales</taxon>
        <taxon>Boraginaceae</taxon>
        <taxon>Boraginoideae</taxon>
        <taxon>Lithospermeae</taxon>
        <taxon>Lithospermum</taxon>
    </lineage>
</organism>
<dbReference type="PROSITE" id="PS50157">
    <property type="entry name" value="ZINC_FINGER_C2H2_2"/>
    <property type="match status" value="1"/>
</dbReference>
<keyword evidence="1" id="KW-0862">Zinc</keyword>
<keyword evidence="1" id="KW-0479">Metal-binding</keyword>
<evidence type="ECO:0000313" key="5">
    <source>
        <dbReference type="Proteomes" id="UP001454036"/>
    </source>
</evidence>
<keyword evidence="1" id="KW-0863">Zinc-finger</keyword>
<protein>
    <recommendedName>
        <fullName evidence="3">C2H2-type domain-containing protein</fullName>
    </recommendedName>
</protein>
<dbReference type="InterPro" id="IPR013087">
    <property type="entry name" value="Znf_C2H2_type"/>
</dbReference>
<gene>
    <name evidence="4" type="ORF">LIER_11197</name>
</gene>
<evidence type="ECO:0000256" key="1">
    <source>
        <dbReference type="PROSITE-ProRule" id="PRU00042"/>
    </source>
</evidence>
<comment type="caution">
    <text evidence="4">The sequence shown here is derived from an EMBL/GenBank/DDBJ whole genome shotgun (WGS) entry which is preliminary data.</text>
</comment>
<name>A0AAV3PQ06_LITER</name>
<proteinExistence type="predicted"/>
<sequence length="213" mass="24050">MVTFLGNTSPHTPSAGYRTWLSKIFPSEALHSSSVKHGKGKSLPAGVPSTLVFQPSGSSKRNRSSSSTVEDRDLKPARSIRKDTSSSRGSRVASLVHRSPEGITLFVIPDSVIRDQVYLSFPSFFYVALCIIASDFCSKVSSYVHLLFRHLQLHKGQRPFSAQKVLLSGLAYVMGFKGSPHRWTSFRRRKRWLQLRQLSRLLVPLRHFRSFLF</sequence>
<feature type="compositionally biased region" description="Basic and acidic residues" evidence="2">
    <location>
        <begin position="69"/>
        <end position="85"/>
    </location>
</feature>
<accession>A0AAV3PQ06</accession>
<feature type="compositionally biased region" description="Low complexity" evidence="2">
    <location>
        <begin position="56"/>
        <end position="67"/>
    </location>
</feature>
<reference evidence="4 5" key="1">
    <citation type="submission" date="2024-01" db="EMBL/GenBank/DDBJ databases">
        <title>The complete chloroplast genome sequence of Lithospermum erythrorhizon: insights into the phylogenetic relationship among Boraginaceae species and the maternal lineages of purple gromwells.</title>
        <authorList>
            <person name="Okada T."/>
            <person name="Watanabe K."/>
        </authorList>
    </citation>
    <scope>NUCLEOTIDE SEQUENCE [LARGE SCALE GENOMIC DNA]</scope>
</reference>
<dbReference type="AlphaFoldDB" id="A0AAV3PQ06"/>
<dbReference type="Proteomes" id="UP001454036">
    <property type="component" value="Unassembled WGS sequence"/>
</dbReference>
<keyword evidence="5" id="KW-1185">Reference proteome</keyword>
<feature type="region of interest" description="Disordered" evidence="2">
    <location>
        <begin position="35"/>
        <end position="93"/>
    </location>
</feature>